<name>A0AAD7IHA9_9AGAR</name>
<dbReference type="PROSITE" id="PS50865">
    <property type="entry name" value="ZF_MYND_2"/>
    <property type="match status" value="1"/>
</dbReference>
<evidence type="ECO:0000256" key="2">
    <source>
        <dbReference type="ARBA" id="ARBA00022771"/>
    </source>
</evidence>
<evidence type="ECO:0000259" key="5">
    <source>
        <dbReference type="PROSITE" id="PS50865"/>
    </source>
</evidence>
<evidence type="ECO:0000313" key="7">
    <source>
        <dbReference type="Proteomes" id="UP001215280"/>
    </source>
</evidence>
<organism evidence="6 7">
    <name type="scientific">Mycena maculata</name>
    <dbReference type="NCBI Taxonomy" id="230809"/>
    <lineage>
        <taxon>Eukaryota</taxon>
        <taxon>Fungi</taxon>
        <taxon>Dikarya</taxon>
        <taxon>Basidiomycota</taxon>
        <taxon>Agaricomycotina</taxon>
        <taxon>Agaricomycetes</taxon>
        <taxon>Agaricomycetidae</taxon>
        <taxon>Agaricales</taxon>
        <taxon>Marasmiineae</taxon>
        <taxon>Mycenaceae</taxon>
        <taxon>Mycena</taxon>
    </lineage>
</organism>
<comment type="caution">
    <text evidence="6">The sequence shown here is derived from an EMBL/GenBank/DDBJ whole genome shotgun (WGS) entry which is preliminary data.</text>
</comment>
<sequence length="525" mass="58585">MPKRSPCNKAIPIYIAALKDLDSPLYCVRCLTGLICQILSTQDVYHDAGLDEFWDVSTTFLTQRRSEEEMEGLLSRLCCCNCPNSDPYTRALHTMGAKYEDRWEKEGGNFVFSDAHHVARTCFPQFLLARFSLTVAEAKPKNVAKGVKGSWPQTIVHLMPFGAEITVDAMVQWHRGLDQDMVVFALLAAMVPISRTLLMPDIAASALPALMVSSGRALFDRTYTSLDSSNPNERRQSANSFFVQAAFMDAFLLSVLSADMGVEFARGYETKLVQLCNLFVHISTDPRIPDVQECGYPQLEGCTMWASHSYRLFHMYLPPRPPIILHPNVAAFDVKTFPPPPTVRNLRESVHMAIVAARRDMACSAVGCTRSLQTEGRAFMCCARCCVVCYCSTDCQTRAWKEEKYPRRRICPIISALVRISDGAATGFMGLATTLNKWAQAQVPEADFQLVRDWFDLTHMGSNALLPNGTEWRPGFDDYDEVVSRFGADGKGPKSFLVNPLARWPSEVAKAKAVHEALPFCGEDI</sequence>
<keyword evidence="7" id="KW-1185">Reference proteome</keyword>
<evidence type="ECO:0000256" key="3">
    <source>
        <dbReference type="ARBA" id="ARBA00022833"/>
    </source>
</evidence>
<dbReference type="GO" id="GO:0008270">
    <property type="term" value="F:zinc ion binding"/>
    <property type="evidence" value="ECO:0007669"/>
    <property type="project" value="UniProtKB-KW"/>
</dbReference>
<gene>
    <name evidence="6" type="ORF">DFH07DRAFT_943235</name>
</gene>
<feature type="domain" description="MYND-type" evidence="5">
    <location>
        <begin position="365"/>
        <end position="411"/>
    </location>
</feature>
<evidence type="ECO:0000256" key="4">
    <source>
        <dbReference type="PROSITE-ProRule" id="PRU00134"/>
    </source>
</evidence>
<dbReference type="Proteomes" id="UP001215280">
    <property type="component" value="Unassembled WGS sequence"/>
</dbReference>
<evidence type="ECO:0000313" key="6">
    <source>
        <dbReference type="EMBL" id="KAJ7742946.1"/>
    </source>
</evidence>
<keyword evidence="3" id="KW-0862">Zinc</keyword>
<accession>A0AAD7IHA9</accession>
<dbReference type="AlphaFoldDB" id="A0AAD7IHA9"/>
<proteinExistence type="predicted"/>
<dbReference type="Gene3D" id="6.10.140.2220">
    <property type="match status" value="1"/>
</dbReference>
<reference evidence="6" key="1">
    <citation type="submission" date="2023-03" db="EMBL/GenBank/DDBJ databases">
        <title>Massive genome expansion in bonnet fungi (Mycena s.s.) driven by repeated elements and novel gene families across ecological guilds.</title>
        <authorList>
            <consortium name="Lawrence Berkeley National Laboratory"/>
            <person name="Harder C.B."/>
            <person name="Miyauchi S."/>
            <person name="Viragh M."/>
            <person name="Kuo A."/>
            <person name="Thoen E."/>
            <person name="Andreopoulos B."/>
            <person name="Lu D."/>
            <person name="Skrede I."/>
            <person name="Drula E."/>
            <person name="Henrissat B."/>
            <person name="Morin E."/>
            <person name="Kohler A."/>
            <person name="Barry K."/>
            <person name="LaButti K."/>
            <person name="Morin E."/>
            <person name="Salamov A."/>
            <person name="Lipzen A."/>
            <person name="Mereny Z."/>
            <person name="Hegedus B."/>
            <person name="Baldrian P."/>
            <person name="Stursova M."/>
            <person name="Weitz H."/>
            <person name="Taylor A."/>
            <person name="Grigoriev I.V."/>
            <person name="Nagy L.G."/>
            <person name="Martin F."/>
            <person name="Kauserud H."/>
        </authorList>
    </citation>
    <scope>NUCLEOTIDE SEQUENCE</scope>
    <source>
        <strain evidence="6">CBHHK188m</strain>
    </source>
</reference>
<dbReference type="InterPro" id="IPR002893">
    <property type="entry name" value="Znf_MYND"/>
</dbReference>
<evidence type="ECO:0000256" key="1">
    <source>
        <dbReference type="ARBA" id="ARBA00022723"/>
    </source>
</evidence>
<dbReference type="EMBL" id="JARJLG010000115">
    <property type="protein sequence ID" value="KAJ7742946.1"/>
    <property type="molecule type" value="Genomic_DNA"/>
</dbReference>
<protein>
    <recommendedName>
        <fullName evidence="5">MYND-type domain-containing protein</fullName>
    </recommendedName>
</protein>
<keyword evidence="1" id="KW-0479">Metal-binding</keyword>
<keyword evidence="2 4" id="KW-0863">Zinc-finger</keyword>